<reference evidence="6" key="1">
    <citation type="journal article" date="2018" name="Genome Biol. Evol.">
        <title>Genomics and development of Lentinus tigrinus, a white-rot wood-decaying mushroom with dimorphic fruiting bodies.</title>
        <authorList>
            <person name="Wu B."/>
            <person name="Xu Z."/>
            <person name="Knudson A."/>
            <person name="Carlson A."/>
            <person name="Chen N."/>
            <person name="Kovaka S."/>
            <person name="LaButti K."/>
            <person name="Lipzen A."/>
            <person name="Pennachio C."/>
            <person name="Riley R."/>
            <person name="Schakwitz W."/>
            <person name="Umezawa K."/>
            <person name="Ohm R.A."/>
            <person name="Grigoriev I.V."/>
            <person name="Nagy L.G."/>
            <person name="Gibbons J."/>
            <person name="Hibbett D."/>
        </authorList>
    </citation>
    <scope>NUCLEOTIDE SEQUENCE [LARGE SCALE GENOMIC DNA]</scope>
    <source>
        <strain evidence="6">ALCF2SS1-6</strain>
    </source>
</reference>
<keyword evidence="3" id="KW-1133">Transmembrane helix</keyword>
<feature type="region of interest" description="Disordered" evidence="5">
    <location>
        <begin position="352"/>
        <end position="391"/>
    </location>
</feature>
<dbReference type="STRING" id="1328759.A0A5C2RMX2"/>
<keyword evidence="4" id="KW-0472">Membrane</keyword>
<keyword evidence="2" id="KW-0812">Transmembrane</keyword>
<organism evidence="6 7">
    <name type="scientific">Lentinus tigrinus ALCF2SS1-6</name>
    <dbReference type="NCBI Taxonomy" id="1328759"/>
    <lineage>
        <taxon>Eukaryota</taxon>
        <taxon>Fungi</taxon>
        <taxon>Dikarya</taxon>
        <taxon>Basidiomycota</taxon>
        <taxon>Agaricomycotina</taxon>
        <taxon>Agaricomycetes</taxon>
        <taxon>Polyporales</taxon>
        <taxon>Polyporaceae</taxon>
        <taxon>Lentinus</taxon>
    </lineage>
</organism>
<dbReference type="InterPro" id="IPR005178">
    <property type="entry name" value="Ostalpha/TMEM184C"/>
</dbReference>
<proteinExistence type="predicted"/>
<accession>A0A5C2RMX2</accession>
<comment type="subcellular location">
    <subcellularLocation>
        <location evidence="1">Membrane</location>
        <topology evidence="1">Multi-pass membrane protein</topology>
    </subcellularLocation>
</comment>
<evidence type="ECO:0000313" key="7">
    <source>
        <dbReference type="Proteomes" id="UP000313359"/>
    </source>
</evidence>
<dbReference type="SMART" id="SM01417">
    <property type="entry name" value="Solute_trans_a"/>
    <property type="match status" value="1"/>
</dbReference>
<evidence type="ECO:0000256" key="5">
    <source>
        <dbReference type="SAM" id="MobiDB-lite"/>
    </source>
</evidence>
<dbReference type="OrthoDB" id="5348404at2759"/>
<evidence type="ECO:0000256" key="2">
    <source>
        <dbReference type="ARBA" id="ARBA00022692"/>
    </source>
</evidence>
<dbReference type="GO" id="GO:0016020">
    <property type="term" value="C:membrane"/>
    <property type="evidence" value="ECO:0007669"/>
    <property type="project" value="UniProtKB-SubCell"/>
</dbReference>
<protein>
    <submittedName>
        <fullName evidence="6">Uncharacterized protein</fullName>
    </submittedName>
</protein>
<keyword evidence="7" id="KW-1185">Reference proteome</keyword>
<evidence type="ECO:0000256" key="1">
    <source>
        <dbReference type="ARBA" id="ARBA00004141"/>
    </source>
</evidence>
<name>A0A5C2RMX2_9APHY</name>
<dbReference type="Proteomes" id="UP000313359">
    <property type="component" value="Unassembled WGS sequence"/>
</dbReference>
<dbReference type="EMBL" id="ML122359">
    <property type="protein sequence ID" value="RPD52470.1"/>
    <property type="molecule type" value="Genomic_DNA"/>
</dbReference>
<evidence type="ECO:0000313" key="6">
    <source>
        <dbReference type="EMBL" id="RPD52470.1"/>
    </source>
</evidence>
<sequence length="523" mass="57862">MSVLKHLKNYWKLHSQRYVSMAASPTAAFFIDAVRRCVPHAFCFFDLFIAYLGGERSSLILLHGGPPKYLAFPGNLMWRKADMNDPYTFLFLKRGAIREYSTPLTTKPILDLAAAILKLVGSTTRYSYCLAMSWMCVNDHLKLLRPMPKFLCVKGILFFSLWKSIFISIHHISLGLTDTLICFELSYFAIAHMYAFATRDYVEAHVCPGVCMHFVTPLPCEGHIHQGAGRDRRIRAALRYSQGGERKYWFPQPARTTRPPGRSERRVNHGGEEVYVPLPRPSCQVVHAADLQLPDEGFSLSGNDTLAGGHEVPFGDLDDTDDPCVDISSETARKMITWFSPIGVQRWHHDSYGAIGHSQPPPQQSGSFFPHGKGPSGLKSTRNSPMPSPIACFSPKLAARGLISRTSSASPQPEEPSSALPATGVVLPADAVDLVVEDPRAAKEEITRERRRGEPAAHGTLPQYTEEGEVEFARSPEEQPVQQVLGIGDDADDILEAEKEAVEVACAETPPVLAVVPDENPWA</sequence>
<evidence type="ECO:0000256" key="3">
    <source>
        <dbReference type="ARBA" id="ARBA00022989"/>
    </source>
</evidence>
<evidence type="ECO:0000256" key="4">
    <source>
        <dbReference type="ARBA" id="ARBA00023136"/>
    </source>
</evidence>
<dbReference type="AlphaFoldDB" id="A0A5C2RMX2"/>
<dbReference type="PANTHER" id="PTHR23423">
    <property type="entry name" value="ORGANIC SOLUTE TRANSPORTER-RELATED"/>
    <property type="match status" value="1"/>
</dbReference>
<gene>
    <name evidence="6" type="ORF">L227DRAFT_621681</name>
</gene>
<dbReference type="Pfam" id="PF03619">
    <property type="entry name" value="Solute_trans_a"/>
    <property type="match status" value="2"/>
</dbReference>